<accession>A0A0R2LLQ2</accession>
<dbReference type="RefSeq" id="WP_057880538.1">
    <property type="nucleotide sequence ID" value="NZ_JQCF01000008.1"/>
</dbReference>
<dbReference type="InterPro" id="IPR010330">
    <property type="entry name" value="CoiA_nuc"/>
</dbReference>
<feature type="domain" description="Competence protein CoiA nuclease-like" evidence="1">
    <location>
        <begin position="57"/>
        <end position="195"/>
    </location>
</feature>
<keyword evidence="3" id="KW-1185">Reference proteome</keyword>
<reference evidence="2 3" key="1">
    <citation type="journal article" date="2015" name="Genome Announc.">
        <title>Expanding the biotechnology potential of lactobacilli through comparative genomics of 213 strains and associated genera.</title>
        <authorList>
            <person name="Sun Z."/>
            <person name="Harris H.M."/>
            <person name="McCann A."/>
            <person name="Guo C."/>
            <person name="Argimon S."/>
            <person name="Zhang W."/>
            <person name="Yang X."/>
            <person name="Jeffery I.B."/>
            <person name="Cooney J.C."/>
            <person name="Kagawa T.F."/>
            <person name="Liu W."/>
            <person name="Song Y."/>
            <person name="Salvetti E."/>
            <person name="Wrobel A."/>
            <person name="Rasinkangas P."/>
            <person name="Parkhill J."/>
            <person name="Rea M.C."/>
            <person name="O'Sullivan O."/>
            <person name="Ritari J."/>
            <person name="Douillard F.P."/>
            <person name="Paul Ross R."/>
            <person name="Yang R."/>
            <person name="Briner A.E."/>
            <person name="Felis G.E."/>
            <person name="de Vos W.M."/>
            <person name="Barrangou R."/>
            <person name="Klaenhammer T.R."/>
            <person name="Caufield P.W."/>
            <person name="Cui Y."/>
            <person name="Zhang H."/>
            <person name="O'Toole P.W."/>
        </authorList>
    </citation>
    <scope>NUCLEOTIDE SEQUENCE [LARGE SCALE GENOMIC DNA]</scope>
    <source>
        <strain evidence="2 3">DSM 24716</strain>
    </source>
</reference>
<evidence type="ECO:0000313" key="2">
    <source>
        <dbReference type="EMBL" id="KRN99613.1"/>
    </source>
</evidence>
<dbReference type="STRING" id="993692.IV57_GL002427"/>
<dbReference type="EMBL" id="JQCF01000008">
    <property type="protein sequence ID" value="KRN99613.1"/>
    <property type="molecule type" value="Genomic_DNA"/>
</dbReference>
<proteinExistence type="predicted"/>
<sequence>MYAALDKKGTLTYAQDAVEKENYFCSHCSQPVKLIVNETSCFFRHISREHNTVNERLIHQQGKVLIATVLEKYLSAKIEVEYFLPQIQQRPDIFINRHLAIEYQCAKIDVKTLSDRVAGYWQERIKNVWILGGNYLDIKVRREHLKFISYSQELGYYLLMLDSQQRRFIIYYQIKLVGPFSKIISQRQVFNYHELGKIFTFQPQINPVKSVMMNNFLIQKIRRQNDSKSQQVKMDFYSQHQMTVEQYLAERIFKPQPPIYQHPLWQIACGQTRTLLKQPLLNQRPLKKPPQK</sequence>
<dbReference type="AlphaFoldDB" id="A0A0R2LLQ2"/>
<name>A0A0R2LLQ2_9LACO</name>
<protein>
    <submittedName>
        <fullName evidence="2">Competence protein</fullName>
    </submittedName>
</protein>
<organism evidence="2 3">
    <name type="scientific">Companilactobacillus kimchiensis</name>
    <dbReference type="NCBI Taxonomy" id="993692"/>
    <lineage>
        <taxon>Bacteria</taxon>
        <taxon>Bacillati</taxon>
        <taxon>Bacillota</taxon>
        <taxon>Bacilli</taxon>
        <taxon>Lactobacillales</taxon>
        <taxon>Lactobacillaceae</taxon>
        <taxon>Companilactobacillus</taxon>
    </lineage>
</organism>
<evidence type="ECO:0000259" key="1">
    <source>
        <dbReference type="Pfam" id="PF06054"/>
    </source>
</evidence>
<dbReference type="Pfam" id="PF06054">
    <property type="entry name" value="CoiA_nuc"/>
    <property type="match status" value="1"/>
</dbReference>
<dbReference type="PATRIC" id="fig|993692.3.peg.2474"/>
<comment type="caution">
    <text evidence="2">The sequence shown here is derived from an EMBL/GenBank/DDBJ whole genome shotgun (WGS) entry which is preliminary data.</text>
</comment>
<dbReference type="Proteomes" id="UP000051006">
    <property type="component" value="Unassembled WGS sequence"/>
</dbReference>
<evidence type="ECO:0000313" key="3">
    <source>
        <dbReference type="Proteomes" id="UP000051006"/>
    </source>
</evidence>
<gene>
    <name evidence="2" type="ORF">IV57_GL002427</name>
</gene>